<accession>A0A8C2Y861</accession>
<proteinExistence type="predicted"/>
<name>A0A8C2Y861_COTJA</name>
<dbReference type="Ensembl" id="ENSCJPT00005011065.1">
    <property type="protein sequence ID" value="ENSCJPP00005007127.1"/>
    <property type="gene ID" value="ENSCJPG00005006581.1"/>
</dbReference>
<dbReference type="AlphaFoldDB" id="A0A8C2Y861"/>
<dbReference type="Proteomes" id="UP000694412">
    <property type="component" value="Chromosome Z"/>
</dbReference>
<evidence type="ECO:0000313" key="2">
    <source>
        <dbReference type="Proteomes" id="UP000694412"/>
    </source>
</evidence>
<evidence type="ECO:0000313" key="1">
    <source>
        <dbReference type="Ensembl" id="ENSCJPP00005007127.1"/>
    </source>
</evidence>
<sequence>MLIRNALLYGLQSFLQLPFPHNALSHYGEKSSCYFSTKTRLAYKLKCRKVLGNDHSTDLSSLVETA</sequence>
<reference evidence="1" key="2">
    <citation type="submission" date="2025-08" db="UniProtKB">
        <authorList>
            <consortium name="Ensembl"/>
        </authorList>
    </citation>
    <scope>IDENTIFICATION</scope>
</reference>
<protein>
    <submittedName>
        <fullName evidence="1">Uncharacterized protein</fullName>
    </submittedName>
</protein>
<organism evidence="1 2">
    <name type="scientific">Coturnix japonica</name>
    <name type="common">Japanese quail</name>
    <name type="synonym">Coturnix coturnix japonica</name>
    <dbReference type="NCBI Taxonomy" id="93934"/>
    <lineage>
        <taxon>Eukaryota</taxon>
        <taxon>Metazoa</taxon>
        <taxon>Chordata</taxon>
        <taxon>Craniata</taxon>
        <taxon>Vertebrata</taxon>
        <taxon>Euteleostomi</taxon>
        <taxon>Archelosauria</taxon>
        <taxon>Archosauria</taxon>
        <taxon>Dinosauria</taxon>
        <taxon>Saurischia</taxon>
        <taxon>Theropoda</taxon>
        <taxon>Coelurosauria</taxon>
        <taxon>Aves</taxon>
        <taxon>Neognathae</taxon>
        <taxon>Galloanserae</taxon>
        <taxon>Galliformes</taxon>
        <taxon>Phasianidae</taxon>
        <taxon>Perdicinae</taxon>
        <taxon>Coturnix</taxon>
    </lineage>
</organism>
<keyword evidence="2" id="KW-1185">Reference proteome</keyword>
<reference evidence="1" key="1">
    <citation type="submission" date="2015-11" db="EMBL/GenBank/DDBJ databases">
        <authorList>
            <consortium name="International Coturnix japonica Genome Analysis Consortium"/>
            <person name="Warren W."/>
            <person name="Burt D.W."/>
            <person name="Antin P.B."/>
            <person name="Lanford R."/>
            <person name="Gros J."/>
            <person name="Wilson R.K."/>
        </authorList>
    </citation>
    <scope>NUCLEOTIDE SEQUENCE [LARGE SCALE GENOMIC DNA]</scope>
</reference>
<reference evidence="1" key="3">
    <citation type="submission" date="2025-09" db="UniProtKB">
        <authorList>
            <consortium name="Ensembl"/>
        </authorList>
    </citation>
    <scope>IDENTIFICATION</scope>
</reference>